<name>A0A4U6DBU8_9BACT</name>
<sequence length="134" mass="14805">MKTIKLLIVLFLFSLQVNATGYSHNMFVAHKKLQAGKEYHEVKERVAKQTPAKTVVNKTVIIQSGQSAISYTKNLAAKVSNMVTLNERILEEGPVSFFETEEHEEINNSIATKLAGLIKQVIYAVVGSPSLSKS</sequence>
<accession>A0A4U6DBU8</accession>
<evidence type="ECO:0000313" key="2">
    <source>
        <dbReference type="EMBL" id="TKT93698.1"/>
    </source>
</evidence>
<keyword evidence="1" id="KW-0732">Signal</keyword>
<reference evidence="2 3" key="1">
    <citation type="submission" date="2019-05" db="EMBL/GenBank/DDBJ databases">
        <title>Dyadobacter AR-3-8 sp. nov., isolated from arctic soil.</title>
        <authorList>
            <person name="Chaudhary D.K."/>
        </authorList>
    </citation>
    <scope>NUCLEOTIDE SEQUENCE [LARGE SCALE GENOMIC DNA]</scope>
    <source>
        <strain evidence="2 3">AR-3-8</strain>
    </source>
</reference>
<evidence type="ECO:0000313" key="3">
    <source>
        <dbReference type="Proteomes" id="UP000304900"/>
    </source>
</evidence>
<dbReference type="EMBL" id="SZVO01000001">
    <property type="protein sequence ID" value="TKT93698.1"/>
    <property type="molecule type" value="Genomic_DNA"/>
</dbReference>
<comment type="caution">
    <text evidence="2">The sequence shown here is derived from an EMBL/GenBank/DDBJ whole genome shotgun (WGS) entry which is preliminary data.</text>
</comment>
<dbReference type="OrthoDB" id="964383at2"/>
<evidence type="ECO:0000256" key="1">
    <source>
        <dbReference type="SAM" id="SignalP"/>
    </source>
</evidence>
<protein>
    <submittedName>
        <fullName evidence="2">Uncharacterized protein</fullName>
    </submittedName>
</protein>
<dbReference type="Proteomes" id="UP000304900">
    <property type="component" value="Unassembled WGS sequence"/>
</dbReference>
<feature type="signal peptide" evidence="1">
    <location>
        <begin position="1"/>
        <end position="19"/>
    </location>
</feature>
<gene>
    <name evidence="2" type="ORF">FDK13_00355</name>
</gene>
<organism evidence="2 3">
    <name type="scientific">Dyadobacter frigoris</name>
    <dbReference type="NCBI Taxonomy" id="2576211"/>
    <lineage>
        <taxon>Bacteria</taxon>
        <taxon>Pseudomonadati</taxon>
        <taxon>Bacteroidota</taxon>
        <taxon>Cytophagia</taxon>
        <taxon>Cytophagales</taxon>
        <taxon>Spirosomataceae</taxon>
        <taxon>Dyadobacter</taxon>
    </lineage>
</organism>
<dbReference type="RefSeq" id="WP_137337992.1">
    <property type="nucleotide sequence ID" value="NZ_BSQH01000001.1"/>
</dbReference>
<proteinExistence type="predicted"/>
<feature type="chain" id="PRO_5020725737" evidence="1">
    <location>
        <begin position="20"/>
        <end position="134"/>
    </location>
</feature>
<dbReference type="AlphaFoldDB" id="A0A4U6DBU8"/>
<keyword evidence="3" id="KW-1185">Reference proteome</keyword>